<protein>
    <submittedName>
        <fullName evidence="1">CLUMA_CG006358, isoform A</fullName>
    </submittedName>
</protein>
<dbReference type="Proteomes" id="UP000183832">
    <property type="component" value="Unassembled WGS sequence"/>
</dbReference>
<name>A0A1J1HZE8_9DIPT</name>
<evidence type="ECO:0000313" key="1">
    <source>
        <dbReference type="EMBL" id="CRK92700.1"/>
    </source>
</evidence>
<organism evidence="1 2">
    <name type="scientific">Clunio marinus</name>
    <dbReference type="NCBI Taxonomy" id="568069"/>
    <lineage>
        <taxon>Eukaryota</taxon>
        <taxon>Metazoa</taxon>
        <taxon>Ecdysozoa</taxon>
        <taxon>Arthropoda</taxon>
        <taxon>Hexapoda</taxon>
        <taxon>Insecta</taxon>
        <taxon>Pterygota</taxon>
        <taxon>Neoptera</taxon>
        <taxon>Endopterygota</taxon>
        <taxon>Diptera</taxon>
        <taxon>Nematocera</taxon>
        <taxon>Chironomoidea</taxon>
        <taxon>Chironomidae</taxon>
        <taxon>Clunio</taxon>
    </lineage>
</organism>
<dbReference type="EMBL" id="CVRI01000035">
    <property type="protein sequence ID" value="CRK92700.1"/>
    <property type="molecule type" value="Genomic_DNA"/>
</dbReference>
<sequence length="65" mass="7734">MKFSALTTTFLMKNKTEQSLLQFIHHPMQQQNETSHEWTKIEKSFNEMENAVAEMIIFNLLKKSM</sequence>
<keyword evidence="2" id="KW-1185">Reference proteome</keyword>
<evidence type="ECO:0000313" key="2">
    <source>
        <dbReference type="Proteomes" id="UP000183832"/>
    </source>
</evidence>
<gene>
    <name evidence="1" type="ORF">CLUMA_CG006358</name>
</gene>
<accession>A0A1J1HZE8</accession>
<proteinExistence type="predicted"/>
<reference evidence="1 2" key="1">
    <citation type="submission" date="2015-04" db="EMBL/GenBank/DDBJ databases">
        <authorList>
            <person name="Syromyatnikov M.Y."/>
            <person name="Popov V.N."/>
        </authorList>
    </citation>
    <scope>NUCLEOTIDE SEQUENCE [LARGE SCALE GENOMIC DNA]</scope>
</reference>
<dbReference type="AlphaFoldDB" id="A0A1J1HZE8"/>